<evidence type="ECO:0000313" key="1">
    <source>
        <dbReference type="EMBL" id="SFV53916.1"/>
    </source>
</evidence>
<dbReference type="AlphaFoldDB" id="A0A1W1BK79"/>
<organism evidence="1">
    <name type="scientific">hydrothermal vent metagenome</name>
    <dbReference type="NCBI Taxonomy" id="652676"/>
    <lineage>
        <taxon>unclassified sequences</taxon>
        <taxon>metagenomes</taxon>
        <taxon>ecological metagenomes</taxon>
    </lineage>
</organism>
<dbReference type="Pfam" id="PF08011">
    <property type="entry name" value="PDDEXK_9"/>
    <property type="match status" value="1"/>
</dbReference>
<reference evidence="1" key="1">
    <citation type="submission" date="2016-10" db="EMBL/GenBank/DDBJ databases">
        <authorList>
            <person name="de Groot N.N."/>
        </authorList>
    </citation>
    <scope>NUCLEOTIDE SEQUENCE</scope>
</reference>
<dbReference type="EMBL" id="FPHE01000050">
    <property type="protein sequence ID" value="SFV53916.1"/>
    <property type="molecule type" value="Genomic_DNA"/>
</dbReference>
<accession>A0A1W1BK79</accession>
<name>A0A1W1BK79_9ZZZZ</name>
<keyword evidence="1" id="KW-0378">Hydrolase</keyword>
<sequence>MLHKEDKNRLAIIMELKTIDEFEEETKEKALKKALKQIEDKKYETDVKKRGYNNILKMGVVFDGKRVWVKL</sequence>
<dbReference type="InterPro" id="IPR012547">
    <property type="entry name" value="PDDEXK_9"/>
</dbReference>
<gene>
    <name evidence="1" type="ORF">MNB_SV-12-1893</name>
</gene>
<protein>
    <submittedName>
        <fullName evidence="1">Conserved protein, with a weak D-galactarate dehydratase/altronate hydrolase domain</fullName>
    </submittedName>
</protein>
<dbReference type="GO" id="GO:0016787">
    <property type="term" value="F:hydrolase activity"/>
    <property type="evidence" value="ECO:0007669"/>
    <property type="project" value="UniProtKB-KW"/>
</dbReference>
<proteinExistence type="predicted"/>